<reference evidence="2" key="1">
    <citation type="journal article" date="2024" name="Proc. Natl. Acad. Sci. U.S.A.">
        <title>Extraordinary preservation of gene collinearity over three hundred million years revealed in homosporous lycophytes.</title>
        <authorList>
            <person name="Li C."/>
            <person name="Wickell D."/>
            <person name="Kuo L.Y."/>
            <person name="Chen X."/>
            <person name="Nie B."/>
            <person name="Liao X."/>
            <person name="Peng D."/>
            <person name="Ji J."/>
            <person name="Jenkins J."/>
            <person name="Williams M."/>
            <person name="Shu S."/>
            <person name="Plott C."/>
            <person name="Barry K."/>
            <person name="Rajasekar S."/>
            <person name="Grimwood J."/>
            <person name="Han X."/>
            <person name="Sun S."/>
            <person name="Hou Z."/>
            <person name="He W."/>
            <person name="Dai G."/>
            <person name="Sun C."/>
            <person name="Schmutz J."/>
            <person name="Leebens-Mack J.H."/>
            <person name="Li F.W."/>
            <person name="Wang L."/>
        </authorList>
    </citation>
    <scope>NUCLEOTIDE SEQUENCE [LARGE SCALE GENOMIC DNA]</scope>
    <source>
        <strain evidence="2">cv. PW_Plant_1</strain>
    </source>
</reference>
<proteinExistence type="predicted"/>
<evidence type="ECO:0000313" key="1">
    <source>
        <dbReference type="EMBL" id="KAJ7537725.1"/>
    </source>
</evidence>
<evidence type="ECO:0000313" key="2">
    <source>
        <dbReference type="Proteomes" id="UP001162992"/>
    </source>
</evidence>
<dbReference type="Proteomes" id="UP001162992">
    <property type="component" value="Chromosome 11"/>
</dbReference>
<organism evidence="1 2">
    <name type="scientific">Diphasiastrum complanatum</name>
    <name type="common">Issler's clubmoss</name>
    <name type="synonym">Lycopodium complanatum</name>
    <dbReference type="NCBI Taxonomy" id="34168"/>
    <lineage>
        <taxon>Eukaryota</taxon>
        <taxon>Viridiplantae</taxon>
        <taxon>Streptophyta</taxon>
        <taxon>Embryophyta</taxon>
        <taxon>Tracheophyta</taxon>
        <taxon>Lycopodiopsida</taxon>
        <taxon>Lycopodiales</taxon>
        <taxon>Lycopodiaceae</taxon>
        <taxon>Lycopodioideae</taxon>
        <taxon>Diphasiastrum</taxon>
    </lineage>
</organism>
<gene>
    <name evidence="1" type="ORF">O6H91_11G018800</name>
</gene>
<name>A0ACC2C6Z3_DIPCM</name>
<protein>
    <submittedName>
        <fullName evidence="1">Uncharacterized protein</fullName>
    </submittedName>
</protein>
<sequence>MSDYDSDEYLRLTLSPPGRRSHEISQGSQNSNDESERRSIRSRQSSMERSTSTPPQLKEESIPPPYPWSTDRRAITHSLDWLANYGISKIQGEVICKRCDGSHMVEVDVQVLFLQVNAYFMTHRDTLHDRAPKCWTAPSLLDCSLCHQNDCVKPIIHSKKRHINWLFLLLTQTLGLCTLDQLKYFCKHTRRHRTGAKDRVLYLTYVGLLKQLNPSGAYE</sequence>
<comment type="caution">
    <text evidence="1">The sequence shown here is derived from an EMBL/GenBank/DDBJ whole genome shotgun (WGS) entry which is preliminary data.</text>
</comment>
<dbReference type="EMBL" id="CM055102">
    <property type="protein sequence ID" value="KAJ7537725.1"/>
    <property type="molecule type" value="Genomic_DNA"/>
</dbReference>
<keyword evidence="2" id="KW-1185">Reference proteome</keyword>
<accession>A0ACC2C6Z3</accession>